<protein>
    <submittedName>
        <fullName evidence="2">Baseplate J/gp47 family protein</fullName>
    </submittedName>
</protein>
<dbReference type="Pfam" id="PF26078">
    <property type="entry name" value="Baseplate_J_M"/>
    <property type="match status" value="1"/>
</dbReference>
<name>A0ABT5HT77_9CAUL</name>
<dbReference type="RefSeq" id="WP_272747749.1">
    <property type="nucleotide sequence ID" value="NZ_JAQQKX010000005.1"/>
</dbReference>
<dbReference type="Proteomes" id="UP001214854">
    <property type="component" value="Unassembled WGS sequence"/>
</dbReference>
<proteinExistence type="predicted"/>
<keyword evidence="3" id="KW-1185">Reference proteome</keyword>
<organism evidence="2 3">
    <name type="scientific">Asticcacaulis aquaticus</name>
    <dbReference type="NCBI Taxonomy" id="2984212"/>
    <lineage>
        <taxon>Bacteria</taxon>
        <taxon>Pseudomonadati</taxon>
        <taxon>Pseudomonadota</taxon>
        <taxon>Alphaproteobacteria</taxon>
        <taxon>Caulobacterales</taxon>
        <taxon>Caulobacteraceae</taxon>
        <taxon>Asticcacaulis</taxon>
    </lineage>
</organism>
<evidence type="ECO:0000313" key="2">
    <source>
        <dbReference type="EMBL" id="MDC7683275.1"/>
    </source>
</evidence>
<feature type="domain" description="Baseplate J-like central" evidence="1">
    <location>
        <begin position="120"/>
        <end position="192"/>
    </location>
</feature>
<dbReference type="InterPro" id="IPR058531">
    <property type="entry name" value="Baseplate_J_M"/>
</dbReference>
<sequence length="288" mass="30525">MSDAAASNAIDLSLLPAPAFAGTLSYDDIYAEMKAEAVLKIPEVDFNIESDPSVKLLRLFAWFRMIDRQQSNDDAKAVTVAYATGAALDHLAALFRVARLDGETDDAFRERIVLAPDGYSTAGPEAAYIYHARSASPLIKDATAISPEPGQVVVTVLATTTPGTVTEETRLLVEAAVNAKSVRPLTDQVTVQSAEIIPYAITAELTAYQGPDSTVVLETARAQVKAYKDAERRLGRNVTLNGITSALRAAGVHDVNLISPVAPIVVSGTQAAYCADDDVSVIIGGYAE</sequence>
<dbReference type="EMBL" id="JAQQKX010000005">
    <property type="protein sequence ID" value="MDC7683275.1"/>
    <property type="molecule type" value="Genomic_DNA"/>
</dbReference>
<dbReference type="PANTHER" id="PTHR35862">
    <property type="entry name" value="FELS-2 PROPHAGE PROTEIN"/>
    <property type="match status" value="1"/>
</dbReference>
<dbReference type="PANTHER" id="PTHR35862:SF1">
    <property type="entry name" value="FELS-2 PROPHAGE PROTEIN"/>
    <property type="match status" value="1"/>
</dbReference>
<reference evidence="2 3" key="1">
    <citation type="submission" date="2023-01" db="EMBL/GenBank/DDBJ databases">
        <title>Novel species of the genus Asticcacaulis isolated from rivers.</title>
        <authorList>
            <person name="Lu H."/>
        </authorList>
    </citation>
    <scope>NUCLEOTIDE SEQUENCE [LARGE SCALE GENOMIC DNA]</scope>
    <source>
        <strain evidence="2 3">BYS171W</strain>
    </source>
</reference>
<evidence type="ECO:0000259" key="1">
    <source>
        <dbReference type="Pfam" id="PF26078"/>
    </source>
</evidence>
<dbReference type="InterPro" id="IPR014507">
    <property type="entry name" value="Baseplate_assembly_J_pred"/>
</dbReference>
<dbReference type="InterPro" id="IPR052726">
    <property type="entry name" value="Phage_Baseplate_Hub"/>
</dbReference>
<dbReference type="PIRSF" id="PIRSF020481">
    <property type="entry name" value="BAP"/>
    <property type="match status" value="1"/>
</dbReference>
<gene>
    <name evidence="2" type="ORF">PQU92_08300</name>
</gene>
<comment type="caution">
    <text evidence="2">The sequence shown here is derived from an EMBL/GenBank/DDBJ whole genome shotgun (WGS) entry which is preliminary data.</text>
</comment>
<accession>A0ABT5HT77</accession>
<evidence type="ECO:0000313" key="3">
    <source>
        <dbReference type="Proteomes" id="UP001214854"/>
    </source>
</evidence>